<reference evidence="3" key="1">
    <citation type="journal article" date="2015" name="PLoS Genet.">
        <title>The dynamic genome and transcriptome of the human fungal pathogen Blastomyces and close relative Emmonsia.</title>
        <authorList>
            <person name="Munoz J.F."/>
            <person name="Gauthier G.M."/>
            <person name="Desjardins C.A."/>
            <person name="Gallo J.E."/>
            <person name="Holder J."/>
            <person name="Sullivan T.D."/>
            <person name="Marty A.J."/>
            <person name="Carmen J.C."/>
            <person name="Chen Z."/>
            <person name="Ding L."/>
            <person name="Gujja S."/>
            <person name="Magrini V."/>
            <person name="Misas E."/>
            <person name="Mitreva M."/>
            <person name="Priest M."/>
            <person name="Saif S."/>
            <person name="Whiston E.A."/>
            <person name="Young S."/>
            <person name="Zeng Q."/>
            <person name="Goldman W.E."/>
            <person name="Mardis E.R."/>
            <person name="Taylor J.W."/>
            <person name="McEwen J.G."/>
            <person name="Clay O.K."/>
            <person name="Klein B.S."/>
            <person name="Cuomo C.A."/>
        </authorList>
    </citation>
    <scope>NUCLEOTIDE SEQUENCE [LARGE SCALE GENOMIC DNA]</scope>
    <source>
        <strain evidence="3">UAMH 139</strain>
    </source>
</reference>
<feature type="region of interest" description="Disordered" evidence="1">
    <location>
        <begin position="49"/>
        <end position="76"/>
    </location>
</feature>
<comment type="caution">
    <text evidence="2">The sequence shown here is derived from an EMBL/GenBank/DDBJ whole genome shotgun (WGS) entry which is preliminary data.</text>
</comment>
<sequence>MMGKELEAIENLRAALKTFRGVDTAPGFVPRMCLVLGKVLIERGQRLGDGTIEHRKAGSPPAEDEKLKPIGSVQIR</sequence>
<proteinExistence type="predicted"/>
<accession>A0A0H1BBV2</accession>
<evidence type="ECO:0000313" key="2">
    <source>
        <dbReference type="EMBL" id="KLJ08810.1"/>
    </source>
</evidence>
<name>A0A0H1BBV2_9EURO</name>
<dbReference type="AlphaFoldDB" id="A0A0H1BBV2"/>
<dbReference type="Proteomes" id="UP000053573">
    <property type="component" value="Unassembled WGS sequence"/>
</dbReference>
<evidence type="ECO:0000313" key="3">
    <source>
        <dbReference type="Proteomes" id="UP000053573"/>
    </source>
</evidence>
<protein>
    <submittedName>
        <fullName evidence="2">Uncharacterized protein</fullName>
    </submittedName>
</protein>
<dbReference type="OrthoDB" id="6161812at2759"/>
<organism evidence="2 3">
    <name type="scientific">Blastomyces silverae</name>
    <dbReference type="NCBI Taxonomy" id="2060906"/>
    <lineage>
        <taxon>Eukaryota</taxon>
        <taxon>Fungi</taxon>
        <taxon>Dikarya</taxon>
        <taxon>Ascomycota</taxon>
        <taxon>Pezizomycotina</taxon>
        <taxon>Eurotiomycetes</taxon>
        <taxon>Eurotiomycetidae</taxon>
        <taxon>Onygenales</taxon>
        <taxon>Ajellomycetaceae</taxon>
        <taxon>Blastomyces</taxon>
    </lineage>
</organism>
<evidence type="ECO:0000256" key="1">
    <source>
        <dbReference type="SAM" id="MobiDB-lite"/>
    </source>
</evidence>
<gene>
    <name evidence="2" type="ORF">EMPG_15756</name>
</gene>
<keyword evidence="3" id="KW-1185">Reference proteome</keyword>
<dbReference type="EMBL" id="LDEV01002514">
    <property type="protein sequence ID" value="KLJ08810.1"/>
    <property type="molecule type" value="Genomic_DNA"/>
</dbReference>